<dbReference type="EMBL" id="JAXCLX010000001">
    <property type="protein sequence ID" value="MDY0872225.1"/>
    <property type="molecule type" value="Genomic_DNA"/>
</dbReference>
<feature type="signal peptide" evidence="1">
    <location>
        <begin position="1"/>
        <end position="25"/>
    </location>
</feature>
<feature type="domain" description="Rhodanese" evidence="2">
    <location>
        <begin position="58"/>
        <end position="158"/>
    </location>
</feature>
<evidence type="ECO:0000313" key="4">
    <source>
        <dbReference type="Proteomes" id="UP001271769"/>
    </source>
</evidence>
<dbReference type="PROSITE" id="PS50206">
    <property type="entry name" value="RHODANESE_3"/>
    <property type="match status" value="1"/>
</dbReference>
<dbReference type="SMART" id="SM00450">
    <property type="entry name" value="RHOD"/>
    <property type="match status" value="1"/>
</dbReference>
<dbReference type="InterPro" id="IPR001763">
    <property type="entry name" value="Rhodanese-like_dom"/>
</dbReference>
<dbReference type="RefSeq" id="WP_320500643.1">
    <property type="nucleotide sequence ID" value="NZ_JAXCLX010000001.1"/>
</dbReference>
<evidence type="ECO:0000256" key="1">
    <source>
        <dbReference type="SAM" id="SignalP"/>
    </source>
</evidence>
<dbReference type="Proteomes" id="UP001271769">
    <property type="component" value="Unassembled WGS sequence"/>
</dbReference>
<keyword evidence="1" id="KW-0732">Signal</keyword>
<evidence type="ECO:0000313" key="3">
    <source>
        <dbReference type="EMBL" id="MDY0872225.1"/>
    </source>
</evidence>
<sequence>MIIQPKSLIIAAFLAATPISVGAIAALTGIAAAPAEAVDVIGFDRKWLLSVDEARAVIADGAIVLDARNAALRAQAPIRNAGILSAADLAGSDAEVTDRLRNLGVNRGEPVIVLGDPAHGLGEDAALVLALRSLGHQRIAMVDGGLPALLAAGLPTVQAPFGLGNFEIAHDDSWSLDATRASARDFQLVESDLSPELLTPDGRIKSADQIAAILAAKGIDRDTRIATAGDRSAWLATVLLDQGYDARQVVGAPEALTAAN</sequence>
<reference evidence="3 4" key="1">
    <citation type="journal article" date="2013" name="Antonie Van Leeuwenhoek">
        <title>Dongia rigui sp. nov., isolated from freshwater of a large wetland in Korea.</title>
        <authorList>
            <person name="Baik K.S."/>
            <person name="Hwang Y.M."/>
            <person name="Choi J.S."/>
            <person name="Kwon J."/>
            <person name="Seong C.N."/>
        </authorList>
    </citation>
    <scope>NUCLEOTIDE SEQUENCE [LARGE SCALE GENOMIC DNA]</scope>
    <source>
        <strain evidence="3 4">04SU4-P</strain>
    </source>
</reference>
<proteinExistence type="predicted"/>
<evidence type="ECO:0000259" key="2">
    <source>
        <dbReference type="PROSITE" id="PS50206"/>
    </source>
</evidence>
<protein>
    <recommendedName>
        <fullName evidence="2">Rhodanese domain-containing protein</fullName>
    </recommendedName>
</protein>
<keyword evidence="4" id="KW-1185">Reference proteome</keyword>
<dbReference type="InterPro" id="IPR036873">
    <property type="entry name" value="Rhodanese-like_dom_sf"/>
</dbReference>
<comment type="caution">
    <text evidence="3">The sequence shown here is derived from an EMBL/GenBank/DDBJ whole genome shotgun (WGS) entry which is preliminary data.</text>
</comment>
<feature type="chain" id="PRO_5045529657" description="Rhodanese domain-containing protein" evidence="1">
    <location>
        <begin position="26"/>
        <end position="260"/>
    </location>
</feature>
<gene>
    <name evidence="3" type="ORF">SMD31_09835</name>
</gene>
<accession>A0ABU5DZ76</accession>
<organism evidence="3 4">
    <name type="scientific">Dongia rigui</name>
    <dbReference type="NCBI Taxonomy" id="940149"/>
    <lineage>
        <taxon>Bacteria</taxon>
        <taxon>Pseudomonadati</taxon>
        <taxon>Pseudomonadota</taxon>
        <taxon>Alphaproteobacteria</taxon>
        <taxon>Rhodospirillales</taxon>
        <taxon>Dongiaceae</taxon>
        <taxon>Dongia</taxon>
    </lineage>
</organism>
<name>A0ABU5DZ76_9PROT</name>
<dbReference type="SUPFAM" id="SSF52821">
    <property type="entry name" value="Rhodanese/Cell cycle control phosphatase"/>
    <property type="match status" value="1"/>
</dbReference>
<dbReference type="Gene3D" id="3.40.250.10">
    <property type="entry name" value="Rhodanese-like domain"/>
    <property type="match status" value="1"/>
</dbReference>